<keyword evidence="2" id="KW-1185">Reference proteome</keyword>
<dbReference type="EMBL" id="FWXZ01000002">
    <property type="protein sequence ID" value="SMC51567.1"/>
    <property type="molecule type" value="Genomic_DNA"/>
</dbReference>
<gene>
    <name evidence="1" type="ORF">SAMN06297397_1167</name>
</gene>
<reference evidence="1" key="1">
    <citation type="submission" date="2017-04" db="EMBL/GenBank/DDBJ databases">
        <authorList>
            <person name="Varghese N."/>
            <person name="Submissions S."/>
        </authorList>
    </citation>
    <scope>NUCLEOTIDE SEQUENCE</scope>
    <source>
        <strain evidence="1">WTE2008</strain>
    </source>
</reference>
<proteinExistence type="predicted"/>
<organism evidence="1 2">
    <name type="scientific">Aristaeella lactis</name>
    <dbReference type="NCBI Taxonomy" id="3046383"/>
    <lineage>
        <taxon>Bacteria</taxon>
        <taxon>Bacillati</taxon>
        <taxon>Bacillota</taxon>
        <taxon>Clostridia</taxon>
        <taxon>Eubacteriales</taxon>
        <taxon>Aristaeellaceae</taxon>
        <taxon>Aristaeella</taxon>
    </lineage>
</organism>
<dbReference type="Proteomes" id="UP000192328">
    <property type="component" value="Unassembled WGS sequence"/>
</dbReference>
<evidence type="ECO:0000313" key="1">
    <source>
        <dbReference type="EMBL" id="SMC51567.1"/>
    </source>
</evidence>
<keyword evidence="1" id="KW-0238">DNA-binding</keyword>
<evidence type="ECO:0000313" key="2">
    <source>
        <dbReference type="Proteomes" id="UP000192328"/>
    </source>
</evidence>
<accession>A0AC61PK84</accession>
<comment type="caution">
    <text evidence="1">The sequence shown here is derived from an EMBL/GenBank/DDBJ whole genome shotgun (WGS) entry which is preliminary data.</text>
</comment>
<name>A0AC61PK84_9FIRM</name>
<protein>
    <submittedName>
        <fullName evidence="1">DNA-binding response regulator, OmpR family, contains REC and winged-helix (WHTH) domain</fullName>
    </submittedName>
</protein>
<sequence>MNTILLVEDDAALREGLTELFIRDGYEVIAAGSLREARERLSDAVQAIVMDVGLPDGDGVNQCREWRAAGETRPVLFLTARGEEFDVVRGLDSGGNDYVTKPFRMQELLSRVRVLLRGSTRTAQTTSRSGFVVNHERMQVVKDGEVLPLTLTEYKIVTMLMDHPAVVPRERLLEVLWDEGGKFIDDNTLSVHMSRLREKVGAEHISTIRGVGYQWLDTSSAESSC</sequence>